<dbReference type="InterPro" id="IPR003340">
    <property type="entry name" value="B3_DNA-bd"/>
</dbReference>
<dbReference type="Gene3D" id="2.40.330.10">
    <property type="entry name" value="DNA-binding pseudobarrel domain"/>
    <property type="match status" value="1"/>
</dbReference>
<comment type="caution">
    <text evidence="8">The sequence shown here is derived from an EMBL/GenBank/DDBJ whole genome shotgun (WGS) entry which is preliminary data.</text>
</comment>
<sequence>MEPFNLNSPPPATEISDPATEVASRTVTVEEGGGEQMSRSDTARELVTADFLDAASVRANRKKRMARQRRSVGSIFPLPPLLPKLVIHSPPPVPRIMQDTHFRFLLQKELQNSDVSSLGRMVLPKKEAEAHLPTLSARDGITITMEDMETAYVWNFKYRYWPNNKSRMYVLEHIGEFIKTHGLCCGDVILIFKDDHAQQYLIQARKVVNRMPCNIFPARKMMDHMSLSGEMTDHAYSTRRATSLITPSRKMSDHASSSRKMKQYVRSSTKKSSTSKVTAAANATPLITTFNEQAIPDAQANQLTFLHATDDSFSGILDDAFAADTPFDFSNSTSGSSPWLATSPCIGPDDNMSFDDFL</sequence>
<evidence type="ECO:0000313" key="8">
    <source>
        <dbReference type="EMBL" id="KAG9452959.1"/>
    </source>
</evidence>
<evidence type="ECO:0000256" key="1">
    <source>
        <dbReference type="ARBA" id="ARBA00004123"/>
    </source>
</evidence>
<evidence type="ECO:0000256" key="3">
    <source>
        <dbReference type="ARBA" id="ARBA00023125"/>
    </source>
</evidence>
<keyword evidence="9" id="KW-1185">Reference proteome</keyword>
<dbReference type="AlphaFoldDB" id="A0AAV7EWT8"/>
<dbReference type="PROSITE" id="PS50863">
    <property type="entry name" value="B3"/>
    <property type="match status" value="1"/>
</dbReference>
<dbReference type="PANTHER" id="PTHR31140">
    <property type="entry name" value="B3 DOMAIN-CONTAINING TRANSCRIPTION FACTOR ABI3"/>
    <property type="match status" value="1"/>
</dbReference>
<keyword evidence="4" id="KW-0804">Transcription</keyword>
<dbReference type="PANTHER" id="PTHR31140:SF73">
    <property type="entry name" value="B3 DOMAIN-CONTAINING TRANSCRIPTION FACTOR FUS3"/>
    <property type="match status" value="1"/>
</dbReference>
<evidence type="ECO:0000256" key="4">
    <source>
        <dbReference type="ARBA" id="ARBA00023163"/>
    </source>
</evidence>
<comment type="subcellular location">
    <subcellularLocation>
        <location evidence="1">Nucleus</location>
    </subcellularLocation>
</comment>
<evidence type="ECO:0000313" key="9">
    <source>
        <dbReference type="Proteomes" id="UP000825729"/>
    </source>
</evidence>
<dbReference type="InterPro" id="IPR015300">
    <property type="entry name" value="DNA-bd_pseudobarrel_sf"/>
</dbReference>
<evidence type="ECO:0000256" key="6">
    <source>
        <dbReference type="SAM" id="MobiDB-lite"/>
    </source>
</evidence>
<dbReference type="GO" id="GO:0005634">
    <property type="term" value="C:nucleus"/>
    <property type="evidence" value="ECO:0007669"/>
    <property type="project" value="UniProtKB-SubCell"/>
</dbReference>
<dbReference type="SMART" id="SM01019">
    <property type="entry name" value="B3"/>
    <property type="match status" value="1"/>
</dbReference>
<accession>A0AAV7EWT8</accession>
<evidence type="ECO:0000256" key="5">
    <source>
        <dbReference type="ARBA" id="ARBA00023242"/>
    </source>
</evidence>
<dbReference type="Pfam" id="PF02362">
    <property type="entry name" value="B3"/>
    <property type="match status" value="1"/>
</dbReference>
<dbReference type="InterPro" id="IPR044800">
    <property type="entry name" value="LEC2-like"/>
</dbReference>
<proteinExistence type="predicted"/>
<keyword evidence="3" id="KW-0238">DNA-binding</keyword>
<dbReference type="GO" id="GO:0003700">
    <property type="term" value="F:DNA-binding transcription factor activity"/>
    <property type="evidence" value="ECO:0007669"/>
    <property type="project" value="InterPro"/>
</dbReference>
<reference evidence="8 9" key="1">
    <citation type="submission" date="2021-07" db="EMBL/GenBank/DDBJ databases">
        <title>The Aristolochia fimbriata genome: insights into angiosperm evolution, floral development and chemical biosynthesis.</title>
        <authorList>
            <person name="Jiao Y."/>
        </authorList>
    </citation>
    <scope>NUCLEOTIDE SEQUENCE [LARGE SCALE GENOMIC DNA]</scope>
    <source>
        <strain evidence="8">IBCAS-2021</strain>
        <tissue evidence="8">Leaf</tissue>
    </source>
</reference>
<dbReference type="GO" id="GO:0003677">
    <property type="term" value="F:DNA binding"/>
    <property type="evidence" value="ECO:0007669"/>
    <property type="project" value="UniProtKB-KW"/>
</dbReference>
<organism evidence="8 9">
    <name type="scientific">Aristolochia fimbriata</name>
    <name type="common">White veined hardy Dutchman's pipe vine</name>
    <dbReference type="NCBI Taxonomy" id="158543"/>
    <lineage>
        <taxon>Eukaryota</taxon>
        <taxon>Viridiplantae</taxon>
        <taxon>Streptophyta</taxon>
        <taxon>Embryophyta</taxon>
        <taxon>Tracheophyta</taxon>
        <taxon>Spermatophyta</taxon>
        <taxon>Magnoliopsida</taxon>
        <taxon>Magnoliidae</taxon>
        <taxon>Piperales</taxon>
        <taxon>Aristolochiaceae</taxon>
        <taxon>Aristolochia</taxon>
    </lineage>
</organism>
<feature type="region of interest" description="Disordered" evidence="6">
    <location>
        <begin position="1"/>
        <end position="41"/>
    </location>
</feature>
<dbReference type="Proteomes" id="UP000825729">
    <property type="component" value="Unassembled WGS sequence"/>
</dbReference>
<name>A0AAV7EWT8_ARIFI</name>
<feature type="region of interest" description="Disordered" evidence="6">
    <location>
        <begin position="247"/>
        <end position="268"/>
    </location>
</feature>
<dbReference type="SUPFAM" id="SSF101936">
    <property type="entry name" value="DNA-binding pseudobarrel domain"/>
    <property type="match status" value="1"/>
</dbReference>
<keyword evidence="2" id="KW-0805">Transcription regulation</keyword>
<evidence type="ECO:0000256" key="2">
    <source>
        <dbReference type="ARBA" id="ARBA00023015"/>
    </source>
</evidence>
<keyword evidence="5" id="KW-0539">Nucleus</keyword>
<evidence type="ECO:0000259" key="7">
    <source>
        <dbReference type="PROSITE" id="PS50863"/>
    </source>
</evidence>
<feature type="domain" description="TF-B3" evidence="7">
    <location>
        <begin position="106"/>
        <end position="208"/>
    </location>
</feature>
<dbReference type="EMBL" id="JAINDJ010000003">
    <property type="protein sequence ID" value="KAG9452959.1"/>
    <property type="molecule type" value="Genomic_DNA"/>
</dbReference>
<protein>
    <recommendedName>
        <fullName evidence="7">TF-B3 domain-containing protein</fullName>
    </recommendedName>
</protein>
<gene>
    <name evidence="8" type="ORF">H6P81_005863</name>
</gene>